<dbReference type="EMBL" id="WWBZ02000040">
    <property type="protein sequence ID" value="KAF4305609.1"/>
    <property type="molecule type" value="Genomic_DNA"/>
</dbReference>
<dbReference type="AlphaFoldDB" id="A0A8H4IRC4"/>
<protein>
    <submittedName>
        <fullName evidence="1">Uncharacterized protein</fullName>
    </submittedName>
</protein>
<dbReference type="OrthoDB" id="10512328at2759"/>
<comment type="caution">
    <text evidence="1">The sequence shown here is derived from an EMBL/GenBank/DDBJ whole genome shotgun (WGS) entry which is preliminary data.</text>
</comment>
<sequence>MSQAYSAQTSIAVSCGKRSQRIDAHVDTSFFSPGKDYVGPSWTWTSTRSIRYPGEAWAINDVTQADCDVHVEVELEDKGHPYGRVRNGHIFMASQPYRSDSMRLYTRENELILEDDLDFWAEIDLDWTVQLGEGERLLISDAPQNQKHPLWGSHGPLKDMCLVPLIQHGDPERMEQQTCGLSVIPFPDQGDDAWMRAGVFQCDATWILAEQCAWEILKVY</sequence>
<evidence type="ECO:0000313" key="2">
    <source>
        <dbReference type="Proteomes" id="UP000572817"/>
    </source>
</evidence>
<evidence type="ECO:0000313" key="1">
    <source>
        <dbReference type="EMBL" id="KAF4305609.1"/>
    </source>
</evidence>
<gene>
    <name evidence="1" type="ORF">GTA08_BOTSDO07344</name>
</gene>
<reference evidence="1" key="1">
    <citation type="submission" date="2020-04" db="EMBL/GenBank/DDBJ databases">
        <title>Genome Assembly and Annotation of Botryosphaeria dothidea sdau 11-99, a Latent Pathogen of Apple Fruit Ring Rot in China.</title>
        <authorList>
            <person name="Yu C."/>
            <person name="Diao Y."/>
            <person name="Lu Q."/>
            <person name="Zhao J."/>
            <person name="Cui S."/>
            <person name="Peng C."/>
            <person name="He B."/>
            <person name="Liu H."/>
        </authorList>
    </citation>
    <scope>NUCLEOTIDE SEQUENCE [LARGE SCALE GENOMIC DNA]</scope>
    <source>
        <strain evidence="1">Sdau11-99</strain>
    </source>
</reference>
<keyword evidence="2" id="KW-1185">Reference proteome</keyword>
<proteinExistence type="predicted"/>
<dbReference type="Proteomes" id="UP000572817">
    <property type="component" value="Unassembled WGS sequence"/>
</dbReference>
<accession>A0A8H4IRC4</accession>
<organism evidence="1 2">
    <name type="scientific">Botryosphaeria dothidea</name>
    <dbReference type="NCBI Taxonomy" id="55169"/>
    <lineage>
        <taxon>Eukaryota</taxon>
        <taxon>Fungi</taxon>
        <taxon>Dikarya</taxon>
        <taxon>Ascomycota</taxon>
        <taxon>Pezizomycotina</taxon>
        <taxon>Dothideomycetes</taxon>
        <taxon>Dothideomycetes incertae sedis</taxon>
        <taxon>Botryosphaeriales</taxon>
        <taxon>Botryosphaeriaceae</taxon>
        <taxon>Botryosphaeria</taxon>
    </lineage>
</organism>
<name>A0A8H4IRC4_9PEZI</name>